<feature type="binding site" evidence="10">
    <location>
        <begin position="146"/>
        <end position="147"/>
    </location>
    <ligand>
        <name>substrate</name>
    </ligand>
</feature>
<feature type="binding site" evidence="10">
    <location>
        <position position="178"/>
    </location>
    <ligand>
        <name>substrate</name>
    </ligand>
</feature>
<evidence type="ECO:0000256" key="6">
    <source>
        <dbReference type="ARBA" id="ARBA00023152"/>
    </source>
</evidence>
<keyword evidence="7 11" id="KW-0464">Manganese</keyword>
<dbReference type="Pfam" id="PF06415">
    <property type="entry name" value="iPGM_N"/>
    <property type="match status" value="1"/>
</dbReference>
<dbReference type="InterPro" id="IPR017850">
    <property type="entry name" value="Alkaline_phosphatase_core_sf"/>
</dbReference>
<evidence type="ECO:0000256" key="1">
    <source>
        <dbReference type="ARBA" id="ARBA00001936"/>
    </source>
</evidence>
<evidence type="ECO:0000256" key="3">
    <source>
        <dbReference type="ARBA" id="ARBA00008819"/>
    </source>
</evidence>
<feature type="binding site" evidence="11">
    <location>
        <position position="380"/>
    </location>
    <ligand>
        <name>Mn(2+)</name>
        <dbReference type="ChEBI" id="CHEBI:29035"/>
        <label>1</label>
    </ligand>
</feature>
<evidence type="ECO:0000259" key="13">
    <source>
        <dbReference type="Pfam" id="PF06415"/>
    </source>
</evidence>
<evidence type="ECO:0000256" key="8">
    <source>
        <dbReference type="ARBA" id="ARBA00023235"/>
    </source>
</evidence>
<dbReference type="HAMAP" id="MF_01038">
    <property type="entry name" value="GpmI"/>
    <property type="match status" value="1"/>
</dbReference>
<accession>A0A0B2UF56</accession>
<dbReference type="GO" id="GO:0006096">
    <property type="term" value="P:glycolytic process"/>
    <property type="evidence" value="ECO:0007669"/>
    <property type="project" value="UniProtKB-UniPathway"/>
</dbReference>
<dbReference type="GO" id="GO:0006007">
    <property type="term" value="P:glucose catabolic process"/>
    <property type="evidence" value="ECO:0007669"/>
    <property type="project" value="InterPro"/>
</dbReference>
<feature type="domain" description="Metalloenzyme" evidence="12">
    <location>
        <begin position="3"/>
        <end position="480"/>
    </location>
</feature>
<evidence type="ECO:0000256" key="10">
    <source>
        <dbReference type="PIRSR" id="PIRSR001492-2"/>
    </source>
</evidence>
<evidence type="ECO:0000256" key="2">
    <source>
        <dbReference type="ARBA" id="ARBA00004798"/>
    </source>
</evidence>
<feature type="binding site" evidence="10">
    <location>
        <begin position="248"/>
        <end position="251"/>
    </location>
    <ligand>
        <name>substrate</name>
    </ligand>
</feature>
<dbReference type="InterPro" id="IPR006124">
    <property type="entry name" value="Metalloenzyme"/>
</dbReference>
<dbReference type="NCBIfam" id="TIGR01307">
    <property type="entry name" value="pgm_bpd_ind"/>
    <property type="match status" value="1"/>
</dbReference>
<dbReference type="EMBL" id="JOKQ01000005">
    <property type="protein sequence ID" value="KHN69691.1"/>
    <property type="molecule type" value="Genomic_DNA"/>
</dbReference>
<evidence type="ECO:0000256" key="7">
    <source>
        <dbReference type="ARBA" id="ARBA00023211"/>
    </source>
</evidence>
<dbReference type="SUPFAM" id="SSF64158">
    <property type="entry name" value="2,3-Bisphosphoglycerate-independent phosphoglycerate mutase, substrate-binding domain"/>
    <property type="match status" value="1"/>
</dbReference>
<name>A0A0B2UF56_9MICR</name>
<dbReference type="InterPro" id="IPR005995">
    <property type="entry name" value="Pgm_bpd_ind"/>
</dbReference>
<keyword evidence="8" id="KW-0413">Isomerase</keyword>
<sequence>MRKVCLVVIDGWGHDENNMEGNAVDGSKCYWMRRLSLMYDSFLLYAHGCHVGLPDGQMGNSEVGHLTIGSGRVIEQDIVRIDNAIINGEMRNAIKEAIEGTIGRIHVVGMVSQGGVHSHVRHLKAILNELRESGKEVFVHCISDGRDTAPQVFLDDLNDLELWCKESGTGKIVSVAGRFYGMDRAGNEDRTDTSFKMMTEGENIGESMHEYVHRMYNEGIYDEMIKPALIDVYGKVYKRDSVCMFNFRADRMRQITRKFIENGNNVITMTEYDEGFQVKVLFRRADVINTLAEVLDTNGIEHVHVSEKEKEAHVTYFLNGGREQPFEKQRTVIVPSPDVESFDVVPEMSSAKVTEVAIDEICKGTPFVVLNLAPPDMIGHTGNLDAAKEAVEAVDVCIGRLYNTCVKNECVLVITADHGNAEKMKDDRGMCCKTHTTNKVPLIVCDKKREYESKSWGYVDTEYSIRDIAPTVLNLMGIEKPSCMTGHSMI</sequence>
<comment type="caution">
    <text evidence="14">The sequence shown here is derived from an EMBL/GenBank/DDBJ whole genome shotgun (WGS) entry which is preliminary data.</text>
</comment>
<dbReference type="STRING" id="1354746.A0A0B2UF56"/>
<feature type="binding site" evidence="10">
    <location>
        <position position="117"/>
    </location>
    <ligand>
        <name>substrate</name>
    </ligand>
</feature>
<feature type="binding site" evidence="11">
    <location>
        <position position="435"/>
    </location>
    <ligand>
        <name>Mn(2+)</name>
        <dbReference type="ChEBI" id="CHEBI:29035"/>
        <label>1</label>
    </ligand>
</feature>
<dbReference type="Gene3D" id="3.40.1450.10">
    <property type="entry name" value="BPG-independent phosphoglycerate mutase, domain B"/>
    <property type="match status" value="1"/>
</dbReference>
<proteinExistence type="inferred from homology"/>
<feature type="binding site" evidence="11">
    <location>
        <position position="376"/>
    </location>
    <ligand>
        <name>Mn(2+)</name>
        <dbReference type="ChEBI" id="CHEBI:29035"/>
        <label>1</label>
    </ligand>
</feature>
<feature type="binding site" evidence="11">
    <location>
        <position position="418"/>
    </location>
    <ligand>
        <name>Mn(2+)</name>
        <dbReference type="ChEBI" id="CHEBI:29035"/>
        <label>2</label>
    </ligand>
</feature>
<dbReference type="PANTHER" id="PTHR31637">
    <property type="entry name" value="2,3-BISPHOSPHOGLYCERATE-INDEPENDENT PHOSPHOGLYCERATE MUTASE"/>
    <property type="match status" value="1"/>
</dbReference>
<dbReference type="PIRSF" id="PIRSF001492">
    <property type="entry name" value="IPGAM"/>
    <property type="match status" value="1"/>
</dbReference>
<dbReference type="CDD" id="cd16010">
    <property type="entry name" value="iPGM"/>
    <property type="match status" value="1"/>
</dbReference>
<dbReference type="Proteomes" id="UP000031056">
    <property type="component" value="Unassembled WGS sequence"/>
</dbReference>
<keyword evidence="6" id="KW-0324">Glycolysis</keyword>
<dbReference type="Pfam" id="PF01676">
    <property type="entry name" value="Metalloenzyme"/>
    <property type="match status" value="1"/>
</dbReference>
<evidence type="ECO:0000259" key="12">
    <source>
        <dbReference type="Pfam" id="PF01676"/>
    </source>
</evidence>
<dbReference type="GO" id="GO:0004619">
    <property type="term" value="F:phosphoglycerate mutase activity"/>
    <property type="evidence" value="ECO:0007669"/>
    <property type="project" value="UniProtKB-EC"/>
</dbReference>
<dbReference type="AlphaFoldDB" id="A0A0B2UF56"/>
<comment type="pathway">
    <text evidence="2">Carbohydrate degradation; glycolysis; pyruvate from D-glyceraldehyde 3-phosphate: step 3/5.</text>
</comment>
<evidence type="ECO:0000256" key="4">
    <source>
        <dbReference type="ARBA" id="ARBA00012026"/>
    </source>
</evidence>
<dbReference type="Gene3D" id="3.40.720.10">
    <property type="entry name" value="Alkaline Phosphatase, subunit A"/>
    <property type="match status" value="1"/>
</dbReference>
<gene>
    <name evidence="14" type="ORF">M896_050990</name>
</gene>
<reference evidence="14 15" key="1">
    <citation type="journal article" date="2014" name="MBio">
        <title>The Ordospora colligata genome; evolution of extreme reduction in microsporidia and host-to-parasite horizontal gene transfer.</title>
        <authorList>
            <person name="Pombert J.-F."/>
            <person name="Haag K.L."/>
            <person name="Beidas S."/>
            <person name="Ebert D."/>
            <person name="Keeling P.J."/>
        </authorList>
    </citation>
    <scope>NUCLEOTIDE SEQUENCE [LARGE SCALE GENOMIC DNA]</scope>
    <source>
        <strain evidence="14 15">OC4</strain>
    </source>
</reference>
<dbReference type="GO" id="GO:0005737">
    <property type="term" value="C:cytoplasm"/>
    <property type="evidence" value="ECO:0007669"/>
    <property type="project" value="InterPro"/>
</dbReference>
<feature type="binding site" evidence="11">
    <location>
        <position position="417"/>
    </location>
    <ligand>
        <name>Mn(2+)</name>
        <dbReference type="ChEBI" id="CHEBI:29035"/>
        <label>2</label>
    </ligand>
</feature>
<dbReference type="GO" id="GO:0030145">
    <property type="term" value="F:manganese ion binding"/>
    <property type="evidence" value="ECO:0007669"/>
    <property type="project" value="InterPro"/>
</dbReference>
<feature type="binding site" evidence="11">
    <location>
        <position position="61"/>
    </location>
    <ligand>
        <name>Mn(2+)</name>
        <dbReference type="ChEBI" id="CHEBI:29035"/>
        <label>2</label>
    </ligand>
</feature>
<evidence type="ECO:0000313" key="14">
    <source>
        <dbReference type="EMBL" id="KHN69691.1"/>
    </source>
</evidence>
<dbReference type="GeneID" id="26261752"/>
<keyword evidence="5 11" id="KW-0479">Metal-binding</keyword>
<dbReference type="HOGENOM" id="CLU_026099_2_0_1"/>
<organism evidence="14 15">
    <name type="scientific">Ordospora colligata OC4</name>
    <dbReference type="NCBI Taxonomy" id="1354746"/>
    <lineage>
        <taxon>Eukaryota</taxon>
        <taxon>Fungi</taxon>
        <taxon>Fungi incertae sedis</taxon>
        <taxon>Microsporidia</taxon>
        <taxon>Ordosporidae</taxon>
        <taxon>Ordospora</taxon>
    </lineage>
</organism>
<comment type="similarity">
    <text evidence="3">Belongs to the BPG-independent phosphoglycerate mutase family.</text>
</comment>
<keyword evidence="15" id="KW-1185">Reference proteome</keyword>
<feature type="domain" description="BPG-independent PGAM N-terminal" evidence="13">
    <location>
        <begin position="87"/>
        <end position="273"/>
    </location>
</feature>
<dbReference type="InterPro" id="IPR011258">
    <property type="entry name" value="BPG-indep_PGM_N"/>
</dbReference>
<feature type="active site" description="Phosphoserine intermediate" evidence="9">
    <location>
        <position position="61"/>
    </location>
</feature>
<dbReference type="VEuPathDB" id="MicrosporidiaDB:M896_050990"/>
<evidence type="ECO:0000256" key="11">
    <source>
        <dbReference type="PIRSR" id="PIRSR001492-3"/>
    </source>
</evidence>
<feature type="binding site" evidence="10">
    <location>
        <position position="184"/>
    </location>
    <ligand>
        <name>substrate</name>
    </ligand>
</feature>
<dbReference type="InterPro" id="IPR036646">
    <property type="entry name" value="PGAM_B_sf"/>
</dbReference>
<dbReference type="PANTHER" id="PTHR31637:SF0">
    <property type="entry name" value="2,3-BISPHOSPHOGLYCERATE-INDEPENDENT PHOSPHOGLYCERATE MUTASE"/>
    <property type="match status" value="1"/>
</dbReference>
<dbReference type="RefSeq" id="XP_014563733.1">
    <property type="nucleotide sequence ID" value="XM_014708247.1"/>
</dbReference>
<feature type="binding site" evidence="11">
    <location>
        <position position="10"/>
    </location>
    <ligand>
        <name>Mn(2+)</name>
        <dbReference type="ChEBI" id="CHEBI:29035"/>
        <label>2</label>
    </ligand>
</feature>
<evidence type="ECO:0000256" key="9">
    <source>
        <dbReference type="PIRSR" id="PIRSR001492-1"/>
    </source>
</evidence>
<dbReference type="OrthoDB" id="1886626at2759"/>
<dbReference type="SUPFAM" id="SSF53649">
    <property type="entry name" value="Alkaline phosphatase-like"/>
    <property type="match status" value="1"/>
</dbReference>
<evidence type="ECO:0000256" key="5">
    <source>
        <dbReference type="ARBA" id="ARBA00022723"/>
    </source>
</evidence>
<evidence type="ECO:0000313" key="15">
    <source>
        <dbReference type="Proteomes" id="UP000031056"/>
    </source>
</evidence>
<protein>
    <recommendedName>
        <fullName evidence="4">phosphoglycerate mutase (2,3-diphosphoglycerate-independent)</fullName>
        <ecNumber evidence="4">5.4.2.12</ecNumber>
    </recommendedName>
</protein>
<comment type="cofactor">
    <cofactor evidence="1">
        <name>Mn(2+)</name>
        <dbReference type="ChEBI" id="CHEBI:29035"/>
    </cofactor>
</comment>
<dbReference type="EC" id="5.4.2.12" evidence="4"/>
<dbReference type="InParanoid" id="A0A0B2UF56"/>
<dbReference type="UniPathway" id="UPA00109">
    <property type="reaction ID" value="UER00186"/>
</dbReference>
<feature type="binding site" evidence="10">
    <location>
        <position position="310"/>
    </location>
    <ligand>
        <name>substrate</name>
    </ligand>
</feature>